<dbReference type="InterPro" id="IPR010359">
    <property type="entry name" value="IrrE_HExxH"/>
</dbReference>
<organism evidence="3 4">
    <name type="scientific">Pseudobacteriovorax antillogorgiicola</name>
    <dbReference type="NCBI Taxonomy" id="1513793"/>
    <lineage>
        <taxon>Bacteria</taxon>
        <taxon>Pseudomonadati</taxon>
        <taxon>Bdellovibrionota</taxon>
        <taxon>Oligoflexia</taxon>
        <taxon>Oligoflexales</taxon>
        <taxon>Pseudobacteriovoracaceae</taxon>
        <taxon>Pseudobacteriovorax</taxon>
    </lineage>
</organism>
<evidence type="ECO:0000313" key="3">
    <source>
        <dbReference type="EMBL" id="SMF21451.1"/>
    </source>
</evidence>
<proteinExistence type="predicted"/>
<evidence type="ECO:0000259" key="2">
    <source>
        <dbReference type="Pfam" id="PF06114"/>
    </source>
</evidence>
<dbReference type="STRING" id="1513793.SAMN06296036_107104"/>
<reference evidence="4" key="1">
    <citation type="submission" date="2017-04" db="EMBL/GenBank/DDBJ databases">
        <authorList>
            <person name="Varghese N."/>
            <person name="Submissions S."/>
        </authorList>
    </citation>
    <scope>NUCLEOTIDE SEQUENCE [LARGE SCALE GENOMIC DNA]</scope>
    <source>
        <strain evidence="4">RKEM611</strain>
    </source>
</reference>
<dbReference type="Proteomes" id="UP000192907">
    <property type="component" value="Unassembled WGS sequence"/>
</dbReference>
<dbReference type="EMBL" id="FWZT01000007">
    <property type="protein sequence ID" value="SMF21451.1"/>
    <property type="molecule type" value="Genomic_DNA"/>
</dbReference>
<dbReference type="Gene3D" id="1.10.10.2910">
    <property type="match status" value="1"/>
</dbReference>
<feature type="domain" description="IrrE N-terminal-like" evidence="2">
    <location>
        <begin position="69"/>
        <end position="186"/>
    </location>
</feature>
<gene>
    <name evidence="3" type="ORF">SAMN06296036_107104</name>
</gene>
<evidence type="ECO:0000256" key="1">
    <source>
        <dbReference type="SAM" id="MobiDB-lite"/>
    </source>
</evidence>
<dbReference type="InterPro" id="IPR052345">
    <property type="entry name" value="Rad_response_metalloprotease"/>
</dbReference>
<feature type="region of interest" description="Disordered" evidence="1">
    <location>
        <begin position="201"/>
        <end position="282"/>
    </location>
</feature>
<name>A0A1Y6BNP7_9BACT</name>
<dbReference type="Pfam" id="PF06114">
    <property type="entry name" value="Peptidase_M78"/>
    <property type="match status" value="1"/>
</dbReference>
<dbReference type="AlphaFoldDB" id="A0A1Y6BNP7"/>
<accession>A0A1Y6BNP7</accession>
<protein>
    <recommendedName>
        <fullName evidence="2">IrrE N-terminal-like domain-containing protein</fullName>
    </recommendedName>
</protein>
<dbReference type="PANTHER" id="PTHR43236">
    <property type="entry name" value="ANTITOXIN HIGA1"/>
    <property type="match status" value="1"/>
</dbReference>
<feature type="compositionally biased region" description="Polar residues" evidence="1">
    <location>
        <begin position="209"/>
        <end position="218"/>
    </location>
</feature>
<dbReference type="PANTHER" id="PTHR43236:SF1">
    <property type="entry name" value="BLL7220 PROTEIN"/>
    <property type="match status" value="1"/>
</dbReference>
<keyword evidence="4" id="KW-1185">Reference proteome</keyword>
<dbReference type="OrthoDB" id="9794834at2"/>
<feature type="compositionally biased region" description="Polar residues" evidence="1">
    <location>
        <begin position="228"/>
        <end position="242"/>
    </location>
</feature>
<evidence type="ECO:0000313" key="4">
    <source>
        <dbReference type="Proteomes" id="UP000192907"/>
    </source>
</evidence>
<sequence length="302" mass="33405">MIAIFPEIASAAGDKQIETASYLVRKYFGLKQAFSPTLDVTGLCRAIGIPVDTSSFSDFGALAVKDEKGRFSAKIVIKSLANPLEQNFLIAHLLGHFFLHVQPYLVRGEWQNTGFKEIYNPALRFQQSNYDGILEPMRSMEIEADHFASAMLLPKAMLKKALQKLKTIDAMAQFFNMNGALIERRLESSGLVSETAPRDFRNAERSIRDQQSSKSMNSLEIAAPDPVNASQKSPQSRSSEGNSAERVSRTMAVHGYKRGGKKEGKSPKAISQGEGDASPIEESLKMFRKLAHRLDSTVKSDD</sequence>
<dbReference type="RefSeq" id="WP_132318469.1">
    <property type="nucleotide sequence ID" value="NZ_FWZT01000007.1"/>
</dbReference>